<evidence type="ECO:0000256" key="1">
    <source>
        <dbReference type="SAM" id="MobiDB-lite"/>
    </source>
</evidence>
<dbReference type="EMBL" id="GBRH01170486">
    <property type="protein sequence ID" value="JAE27410.1"/>
    <property type="molecule type" value="Transcribed_RNA"/>
</dbReference>
<evidence type="ECO:0000313" key="2">
    <source>
        <dbReference type="EMBL" id="JAE27410.1"/>
    </source>
</evidence>
<dbReference type="AlphaFoldDB" id="A0A0A9GQH7"/>
<accession>A0A0A9GQH7</accession>
<name>A0A0A9GQH7_ARUDO</name>
<reference evidence="2" key="1">
    <citation type="submission" date="2014-09" db="EMBL/GenBank/DDBJ databases">
        <authorList>
            <person name="Magalhaes I.L.F."/>
            <person name="Oliveira U."/>
            <person name="Santos F.R."/>
            <person name="Vidigal T.H.D.A."/>
            <person name="Brescovit A.D."/>
            <person name="Santos A.J."/>
        </authorList>
    </citation>
    <scope>NUCLEOTIDE SEQUENCE</scope>
    <source>
        <tissue evidence="2">Shoot tissue taken approximately 20 cm above the soil surface</tissue>
    </source>
</reference>
<reference evidence="2" key="2">
    <citation type="journal article" date="2015" name="Data Brief">
        <title>Shoot transcriptome of the giant reed, Arundo donax.</title>
        <authorList>
            <person name="Barrero R.A."/>
            <person name="Guerrero F.D."/>
            <person name="Moolhuijzen P."/>
            <person name="Goolsby J.A."/>
            <person name="Tidwell J."/>
            <person name="Bellgard S.E."/>
            <person name="Bellgard M.I."/>
        </authorList>
    </citation>
    <scope>NUCLEOTIDE SEQUENCE</scope>
    <source>
        <tissue evidence="2">Shoot tissue taken approximately 20 cm above the soil surface</tissue>
    </source>
</reference>
<feature type="compositionally biased region" description="Basic and acidic residues" evidence="1">
    <location>
        <begin position="37"/>
        <end position="47"/>
    </location>
</feature>
<sequence>MRNENSDVVLQDLLKFLKEKRKEADESKAANKNGNEQIKKCDRETIV</sequence>
<protein>
    <submittedName>
        <fullName evidence="2">Uncharacterized protein</fullName>
    </submittedName>
</protein>
<organism evidence="2">
    <name type="scientific">Arundo donax</name>
    <name type="common">Giant reed</name>
    <name type="synonym">Donax arundinaceus</name>
    <dbReference type="NCBI Taxonomy" id="35708"/>
    <lineage>
        <taxon>Eukaryota</taxon>
        <taxon>Viridiplantae</taxon>
        <taxon>Streptophyta</taxon>
        <taxon>Embryophyta</taxon>
        <taxon>Tracheophyta</taxon>
        <taxon>Spermatophyta</taxon>
        <taxon>Magnoliopsida</taxon>
        <taxon>Liliopsida</taxon>
        <taxon>Poales</taxon>
        <taxon>Poaceae</taxon>
        <taxon>PACMAD clade</taxon>
        <taxon>Arundinoideae</taxon>
        <taxon>Arundineae</taxon>
        <taxon>Arundo</taxon>
    </lineage>
</organism>
<feature type="region of interest" description="Disordered" evidence="1">
    <location>
        <begin position="21"/>
        <end position="47"/>
    </location>
</feature>
<proteinExistence type="predicted"/>